<evidence type="ECO:0000256" key="1">
    <source>
        <dbReference type="SAM" id="Phobius"/>
    </source>
</evidence>
<feature type="non-terminal residue" evidence="2">
    <location>
        <position position="34"/>
    </location>
</feature>
<keyword evidence="1" id="KW-0812">Transmembrane</keyword>
<sequence length="34" mass="3867">MATILHCMSLLFPCISFIVLLCVFFGLLFLILSF</sequence>
<feature type="transmembrane region" description="Helical" evidence="1">
    <location>
        <begin position="7"/>
        <end position="32"/>
    </location>
</feature>
<organism evidence="2 3">
    <name type="scientific">Chlamydia ibidis</name>
    <dbReference type="NCBI Taxonomy" id="1405396"/>
    <lineage>
        <taxon>Bacteria</taxon>
        <taxon>Pseudomonadati</taxon>
        <taxon>Chlamydiota</taxon>
        <taxon>Chlamydiia</taxon>
        <taxon>Chlamydiales</taxon>
        <taxon>Chlamydiaceae</taxon>
        <taxon>Chlamydia/Chlamydophila group</taxon>
        <taxon>Chlamydia</taxon>
    </lineage>
</organism>
<dbReference type="AlphaFoldDB" id="S7J438"/>
<name>S7J438_9CHLA</name>
<proteinExistence type="predicted"/>
<keyword evidence="1" id="KW-1133">Transmembrane helix</keyword>
<reference evidence="2 3" key="1">
    <citation type="submission" date="2013-04" db="EMBL/GenBank/DDBJ databases">
        <title>Genome sequence of Chlamydia psittaci 10-1398/11.</title>
        <authorList>
            <person name="Huot-Creasy H."/>
            <person name="McCracken C.L."/>
            <person name="Humphries M."/>
            <person name="Sachse K."/>
            <person name="Laroucau K."/>
            <person name="Bavoil P."/>
            <person name="Myers G.S."/>
        </authorList>
    </citation>
    <scope>NUCLEOTIDE SEQUENCE [LARGE SCALE GENOMIC DNA]</scope>
    <source>
        <strain evidence="2 3">10_1398_11</strain>
    </source>
</reference>
<evidence type="ECO:0000313" key="2">
    <source>
        <dbReference type="EMBL" id="EPP34998.1"/>
    </source>
</evidence>
<dbReference type="HOGENOM" id="CLU_3378331_0_0_0"/>
<dbReference type="EMBL" id="ATNB01000122">
    <property type="protein sequence ID" value="EPP34998.1"/>
    <property type="molecule type" value="Genomic_DNA"/>
</dbReference>
<protein>
    <submittedName>
        <fullName evidence="2">Putative membrane protein</fullName>
    </submittedName>
</protein>
<comment type="caution">
    <text evidence="2">The sequence shown here is derived from an EMBL/GenBank/DDBJ whole genome shotgun (WGS) entry which is preliminary data.</text>
</comment>
<keyword evidence="1" id="KW-0472">Membrane</keyword>
<accession>S7J438</accession>
<gene>
    <name evidence="2" type="ORF">CP10139811_1196</name>
</gene>
<dbReference type="Proteomes" id="UP000016200">
    <property type="component" value="Unassembled WGS sequence"/>
</dbReference>
<evidence type="ECO:0000313" key="3">
    <source>
        <dbReference type="Proteomes" id="UP000016200"/>
    </source>
</evidence>